<dbReference type="SUPFAM" id="SSF49303">
    <property type="entry name" value="beta-Galactosidase/glucuronidase domain"/>
    <property type="match status" value="1"/>
</dbReference>
<name>A0ABN1KF29_9BURK</name>
<keyword evidence="2" id="KW-0378">Hydrolase</keyword>
<evidence type="ECO:0000256" key="2">
    <source>
        <dbReference type="ARBA" id="ARBA00022801"/>
    </source>
</evidence>
<evidence type="ECO:0000259" key="6">
    <source>
        <dbReference type="Pfam" id="PF02836"/>
    </source>
</evidence>
<comment type="caution">
    <text evidence="9">The sequence shown here is derived from an EMBL/GenBank/DDBJ whole genome shotgun (WGS) entry which is preliminary data.</text>
</comment>
<dbReference type="EMBL" id="BAAAEW010000042">
    <property type="protein sequence ID" value="GAA0764979.1"/>
    <property type="molecule type" value="Genomic_DNA"/>
</dbReference>
<dbReference type="Pfam" id="PF02836">
    <property type="entry name" value="Glyco_hydro_2_C"/>
    <property type="match status" value="1"/>
</dbReference>
<dbReference type="InterPro" id="IPR006104">
    <property type="entry name" value="Glyco_hydro_2_N"/>
</dbReference>
<accession>A0ABN1KF29</accession>
<dbReference type="Pfam" id="PF05270">
    <property type="entry name" value="AbfB"/>
    <property type="match status" value="2"/>
</dbReference>
<dbReference type="InterPro" id="IPR013783">
    <property type="entry name" value="Ig-like_fold"/>
</dbReference>
<evidence type="ECO:0000259" key="7">
    <source>
        <dbReference type="Pfam" id="PF02837"/>
    </source>
</evidence>
<keyword evidence="4" id="KW-0732">Signal</keyword>
<evidence type="ECO:0000313" key="9">
    <source>
        <dbReference type="EMBL" id="GAA0764979.1"/>
    </source>
</evidence>
<dbReference type="InterPro" id="IPR036156">
    <property type="entry name" value="Beta-gal/glucu_dom_sf"/>
</dbReference>
<dbReference type="CDD" id="cd23399">
    <property type="entry name" value="beta-trefoil_ABD_ABFB"/>
    <property type="match status" value="2"/>
</dbReference>
<sequence length="942" mass="102917">MDLRLRHWLAALTLPLLAAGCGGGAGDGEDAAAADASRMQALAAKTASAPQAPTARLTTPWTDAAQQAEVPLPEYPRPQVARTDWLNLNGSWSYTGGAAAPDADNPPATAPAFPAQPEQIRVPYPVESYLSGIQRMNERNLWYRRSFTVPAGWAGKHVKLNFGAVDRKATVYVNGQQVGQHSGGYDAFSFDITPYLKSGENELVVGAFDPTTGDDMLGKQTLNPGGIFYTPTSGIWQTVWLEPVTRAHITRLDMTPDLPNKQLRIIVRGDNLDGLVVDAVASSGGKKVGTGSGVGDVEFTVPVPNAHLWSPSDPFLYDLKVRLRKKAGAKVHDEVSSYFGMRSISIGIVDGVPRPLLNGQYVFQYGPLDQGFWPDGLYTAPTDDALKSDLQAIKDLGMNMVRKHIKVEPQRWFYWADKLGLMVWQDMPHAWDAESNADVQARVKVEDKEIVDEHRSSPAVVTWVIFNESWGDFDMVGMANQFKAWDPSRLINTHSGINFAPGDSGAGDLIDLHDYPGPSAPAWQANRISVLGEFGGNGLRVDGHMWNPDSTCCYNLYPDSATLTNVYAAQVDSLRELSASKGLSAAVYTEISDVEDELNGFLTYDRQVQKMDFARVKAAHQALIAGVPYLRKGSSYSFRTVSPGVTDRYLRHGDSGLGVTDVVNAGSPAGLKQDSSWKVVNGLADSSCLSFEAVNLPGQFLRHAADRLRIDASDNSEGFRGDATFCPRKALNGGGGLSLESKNLPGQYLRHMNAELWLNAFEDSSSFRADASWAQATGWWRSSVLINPGDMHSLRVLTPGYDNRYVRHQDGLAFTEVVAADSSDTLKLDATWHIVTGLADGSCYSFESRNFPGEYLRHSNSRVRRDPLEDSDLYRADATFCAEGTPDGSSGTRFSASNFPNRYLRHYAAEVWIADGTGGSDWNTSGSYLNDTRWAVENAWAP</sequence>
<dbReference type="Pfam" id="PF02837">
    <property type="entry name" value="Glyco_hydro_2_N"/>
    <property type="match status" value="1"/>
</dbReference>
<dbReference type="Gene3D" id="2.80.10.50">
    <property type="match status" value="2"/>
</dbReference>
<organism evidence="9 10">
    <name type="scientific">Ideonella azotifigens</name>
    <dbReference type="NCBI Taxonomy" id="513160"/>
    <lineage>
        <taxon>Bacteria</taxon>
        <taxon>Pseudomonadati</taxon>
        <taxon>Pseudomonadota</taxon>
        <taxon>Betaproteobacteria</taxon>
        <taxon>Burkholderiales</taxon>
        <taxon>Sphaerotilaceae</taxon>
        <taxon>Ideonella</taxon>
    </lineage>
</organism>
<evidence type="ECO:0008006" key="11">
    <source>
        <dbReference type="Google" id="ProtNLM"/>
    </source>
</evidence>
<protein>
    <recommendedName>
        <fullName evidence="11">Beta-galactosidase</fullName>
    </recommendedName>
</protein>
<dbReference type="Gene3D" id="2.60.40.10">
    <property type="entry name" value="Immunoglobulins"/>
    <property type="match status" value="1"/>
</dbReference>
<dbReference type="SUPFAM" id="SSF49785">
    <property type="entry name" value="Galactose-binding domain-like"/>
    <property type="match status" value="1"/>
</dbReference>
<dbReference type="InterPro" id="IPR006102">
    <property type="entry name" value="Ig-like_GH2"/>
</dbReference>
<feature type="domain" description="Glycosyl hydrolases family 2 sugar binding" evidence="7">
    <location>
        <begin position="119"/>
        <end position="227"/>
    </location>
</feature>
<dbReference type="InterPro" id="IPR017853">
    <property type="entry name" value="GH"/>
</dbReference>
<dbReference type="SUPFAM" id="SSF51445">
    <property type="entry name" value="(Trans)glycosidases"/>
    <property type="match status" value="1"/>
</dbReference>
<dbReference type="Gene3D" id="2.60.120.260">
    <property type="entry name" value="Galactose-binding domain-like"/>
    <property type="match status" value="1"/>
</dbReference>
<feature type="domain" description="Glycoside hydrolase family 2 immunoglobulin-like beta-sandwich" evidence="5">
    <location>
        <begin position="273"/>
        <end position="342"/>
    </location>
</feature>
<dbReference type="InterPro" id="IPR006103">
    <property type="entry name" value="Glyco_hydro_2_cat"/>
</dbReference>
<dbReference type="RefSeq" id="WP_231011051.1">
    <property type="nucleotide sequence ID" value="NZ_BAAAEW010000042.1"/>
</dbReference>
<feature type="signal peptide" evidence="4">
    <location>
        <begin position="1"/>
        <end position="18"/>
    </location>
</feature>
<feature type="domain" description="Alpha-L-arabinofuranosidase B arabinose-binding" evidence="8">
    <location>
        <begin position="795"/>
        <end position="935"/>
    </location>
</feature>
<dbReference type="InterPro" id="IPR051913">
    <property type="entry name" value="GH2_Domain-Containing"/>
</dbReference>
<dbReference type="Pfam" id="PF00703">
    <property type="entry name" value="Glyco_hydro_2"/>
    <property type="match status" value="1"/>
</dbReference>
<keyword evidence="10" id="KW-1185">Reference proteome</keyword>
<evidence type="ECO:0000256" key="3">
    <source>
        <dbReference type="ARBA" id="ARBA00023295"/>
    </source>
</evidence>
<dbReference type="InterPro" id="IPR008979">
    <property type="entry name" value="Galactose-bd-like_sf"/>
</dbReference>
<dbReference type="InterPro" id="IPR036195">
    <property type="entry name" value="AbfB_ABD_sf"/>
</dbReference>
<dbReference type="Gene3D" id="3.20.20.80">
    <property type="entry name" value="Glycosidases"/>
    <property type="match status" value="1"/>
</dbReference>
<comment type="similarity">
    <text evidence="1">Belongs to the glycosyl hydrolase 2 family.</text>
</comment>
<reference evidence="9 10" key="1">
    <citation type="journal article" date="2019" name="Int. J. Syst. Evol. Microbiol.">
        <title>The Global Catalogue of Microorganisms (GCM) 10K type strain sequencing project: providing services to taxonomists for standard genome sequencing and annotation.</title>
        <authorList>
            <consortium name="The Broad Institute Genomics Platform"/>
            <consortium name="The Broad Institute Genome Sequencing Center for Infectious Disease"/>
            <person name="Wu L."/>
            <person name="Ma J."/>
        </authorList>
    </citation>
    <scope>NUCLEOTIDE SEQUENCE [LARGE SCALE GENOMIC DNA]</scope>
    <source>
        <strain evidence="9 10">JCM 15503</strain>
    </source>
</reference>
<feature type="domain" description="Glycoside hydrolase family 2 catalytic" evidence="6">
    <location>
        <begin position="384"/>
        <end position="495"/>
    </location>
</feature>
<evidence type="ECO:0000313" key="10">
    <source>
        <dbReference type="Proteomes" id="UP001500279"/>
    </source>
</evidence>
<dbReference type="PANTHER" id="PTHR42732">
    <property type="entry name" value="BETA-GALACTOSIDASE"/>
    <property type="match status" value="1"/>
</dbReference>
<dbReference type="Proteomes" id="UP001500279">
    <property type="component" value="Unassembled WGS sequence"/>
</dbReference>
<feature type="chain" id="PRO_5046215022" description="Beta-galactosidase" evidence="4">
    <location>
        <begin position="19"/>
        <end position="942"/>
    </location>
</feature>
<feature type="domain" description="Alpha-L-arabinofuranosidase B arabinose-binding" evidence="8">
    <location>
        <begin position="639"/>
        <end position="774"/>
    </location>
</feature>
<proteinExistence type="inferred from homology"/>
<keyword evidence="3" id="KW-0326">Glycosidase</keyword>
<evidence type="ECO:0000256" key="1">
    <source>
        <dbReference type="ARBA" id="ARBA00007401"/>
    </source>
</evidence>
<evidence type="ECO:0000256" key="4">
    <source>
        <dbReference type="SAM" id="SignalP"/>
    </source>
</evidence>
<dbReference type="InterPro" id="IPR007934">
    <property type="entry name" value="AbfB_ABD"/>
</dbReference>
<dbReference type="PROSITE" id="PS51257">
    <property type="entry name" value="PROKAR_LIPOPROTEIN"/>
    <property type="match status" value="1"/>
</dbReference>
<gene>
    <name evidence="9" type="ORF">GCM10009107_51750</name>
</gene>
<dbReference type="PANTHER" id="PTHR42732:SF2">
    <property type="entry name" value="BETA-MANNOSIDASE"/>
    <property type="match status" value="1"/>
</dbReference>
<evidence type="ECO:0000259" key="5">
    <source>
        <dbReference type="Pfam" id="PF00703"/>
    </source>
</evidence>
<dbReference type="SUPFAM" id="SSF110221">
    <property type="entry name" value="AbfB domain"/>
    <property type="match status" value="2"/>
</dbReference>
<evidence type="ECO:0000259" key="8">
    <source>
        <dbReference type="Pfam" id="PF05270"/>
    </source>
</evidence>